<feature type="region of interest" description="Disordered" evidence="1">
    <location>
        <begin position="172"/>
        <end position="191"/>
    </location>
</feature>
<reference evidence="2" key="1">
    <citation type="submission" date="2021-01" db="EMBL/GenBank/DDBJ databases">
        <authorList>
            <person name="Li R."/>
            <person name="Bekaert M."/>
        </authorList>
    </citation>
    <scope>NUCLEOTIDE SEQUENCE</scope>
    <source>
        <strain evidence="2">Farmed</strain>
    </source>
</reference>
<sequence>MAIALADLVGHRHVVDEPPGQHVHALDQREWDIVEVGRAAEVRGAIRAPSSRTRLRLTPRPRRLTNDAPPLPLLTCEPIRGTAPAIRAGFARRRLPDEGGFPPRLTTVTAGRHDVRLRISVPVTTTSPVWVAGEVDRSSGRRVLGRPGRYGCVARLIDGLCKGGCRPEDHPAQAVAPAPDKPVCPGGSSGRQADLLTDRGNGFVRQRAQNLHVTRTMWARSNQSTCRGSTGGFLIGTGGAGQ</sequence>
<accession>A0A812DVR3</accession>
<keyword evidence="3" id="KW-1185">Reference proteome</keyword>
<dbReference type="Proteomes" id="UP000597762">
    <property type="component" value="Unassembled WGS sequence"/>
</dbReference>
<dbReference type="AlphaFoldDB" id="A0A812DVR3"/>
<evidence type="ECO:0000313" key="3">
    <source>
        <dbReference type="Proteomes" id="UP000597762"/>
    </source>
</evidence>
<name>A0A812DVR3_ACAPH</name>
<evidence type="ECO:0000256" key="1">
    <source>
        <dbReference type="SAM" id="MobiDB-lite"/>
    </source>
</evidence>
<evidence type="ECO:0000313" key="2">
    <source>
        <dbReference type="EMBL" id="CAE1308925.1"/>
    </source>
</evidence>
<comment type="caution">
    <text evidence="2">The sequence shown here is derived from an EMBL/GenBank/DDBJ whole genome shotgun (WGS) entry which is preliminary data.</text>
</comment>
<proteinExistence type="predicted"/>
<dbReference type="EMBL" id="CAHIKZ030004239">
    <property type="protein sequence ID" value="CAE1308925.1"/>
    <property type="molecule type" value="Genomic_DNA"/>
</dbReference>
<protein>
    <submittedName>
        <fullName evidence="2">Uncharacterized protein</fullName>
    </submittedName>
</protein>
<organism evidence="2 3">
    <name type="scientific">Acanthosepion pharaonis</name>
    <name type="common">Pharaoh cuttlefish</name>
    <name type="synonym">Sepia pharaonis</name>
    <dbReference type="NCBI Taxonomy" id="158019"/>
    <lineage>
        <taxon>Eukaryota</taxon>
        <taxon>Metazoa</taxon>
        <taxon>Spiralia</taxon>
        <taxon>Lophotrochozoa</taxon>
        <taxon>Mollusca</taxon>
        <taxon>Cephalopoda</taxon>
        <taxon>Coleoidea</taxon>
        <taxon>Decapodiformes</taxon>
        <taxon>Sepiida</taxon>
        <taxon>Sepiina</taxon>
        <taxon>Sepiidae</taxon>
        <taxon>Acanthosepion</taxon>
    </lineage>
</organism>
<gene>
    <name evidence="2" type="ORF">SPHA_60729</name>
</gene>